<dbReference type="AlphaFoldDB" id="T1KXA8"/>
<evidence type="ECO:0000313" key="5">
    <source>
        <dbReference type="Proteomes" id="UP000015104"/>
    </source>
</evidence>
<dbReference type="STRING" id="32264.T1KXA8"/>
<keyword evidence="1" id="KW-0479">Metal-binding</keyword>
<evidence type="ECO:0000313" key="4">
    <source>
        <dbReference type="EnsemblMetazoa" id="tetur25g01720.1"/>
    </source>
</evidence>
<dbReference type="EnsemblMetazoa" id="tetur25g01720.1">
    <property type="protein sequence ID" value="tetur25g01720.1"/>
    <property type="gene ID" value="tetur25g01720"/>
</dbReference>
<keyword evidence="5" id="KW-1185">Reference proteome</keyword>
<evidence type="ECO:0000256" key="1">
    <source>
        <dbReference type="ARBA" id="ARBA00022723"/>
    </source>
</evidence>
<reference evidence="5" key="1">
    <citation type="submission" date="2011-08" db="EMBL/GenBank/DDBJ databases">
        <authorList>
            <person name="Rombauts S."/>
        </authorList>
    </citation>
    <scope>NUCLEOTIDE SEQUENCE</scope>
    <source>
        <strain evidence="5">London</strain>
    </source>
</reference>
<organism evidence="4 5">
    <name type="scientific">Tetranychus urticae</name>
    <name type="common">Two-spotted spider mite</name>
    <dbReference type="NCBI Taxonomy" id="32264"/>
    <lineage>
        <taxon>Eukaryota</taxon>
        <taxon>Metazoa</taxon>
        <taxon>Ecdysozoa</taxon>
        <taxon>Arthropoda</taxon>
        <taxon>Chelicerata</taxon>
        <taxon>Arachnida</taxon>
        <taxon>Acari</taxon>
        <taxon>Acariformes</taxon>
        <taxon>Trombidiformes</taxon>
        <taxon>Prostigmata</taxon>
        <taxon>Eleutherengona</taxon>
        <taxon>Raphignathae</taxon>
        <taxon>Tetranychoidea</taxon>
        <taxon>Tetranychidae</taxon>
        <taxon>Tetranychus</taxon>
    </lineage>
</organism>
<evidence type="ECO:0008006" key="6">
    <source>
        <dbReference type="Google" id="ProtNLM"/>
    </source>
</evidence>
<dbReference type="PANTHER" id="PTHR22966:SF61">
    <property type="entry name" value="2-AMINOETHANETHIOL DIOXYGENASE"/>
    <property type="match status" value="1"/>
</dbReference>
<dbReference type="KEGG" id="tut:107368105"/>
<dbReference type="InterPro" id="IPR012864">
    <property type="entry name" value="PCO/ADO"/>
</dbReference>
<dbReference type="SUPFAM" id="SSF51182">
    <property type="entry name" value="RmlC-like cupins"/>
    <property type="match status" value="1"/>
</dbReference>
<keyword evidence="2" id="KW-0560">Oxidoreductase</keyword>
<sequence length="229" mass="25797">MTSLIQSVVRLAQQTFSKQVNEESLGRLRSLFFNLTARDVDFKGDLLEDKKCGLKGPTIHVHIYEDDHQSISIFGIREGKKIPLHDHPDMYGIIKVIRGAIKIKSFTKLSVKEVSAAPKEILSKVSWRQKHLLLPTVMTGEKIVTTENEPCILYPTDNNIHEVTSIEGLSAFVDLLSPPYQEGERDCHFYSVLGSAFDPKLNLTVTWLLEVDSPASYWCDNIPYTGPPV</sequence>
<proteinExistence type="predicted"/>
<evidence type="ECO:0000256" key="3">
    <source>
        <dbReference type="ARBA" id="ARBA00023004"/>
    </source>
</evidence>
<accession>T1KXA8</accession>
<dbReference type="GO" id="GO:0016702">
    <property type="term" value="F:oxidoreductase activity, acting on single donors with incorporation of molecular oxygen, incorporation of two atoms of oxygen"/>
    <property type="evidence" value="ECO:0007669"/>
    <property type="project" value="InterPro"/>
</dbReference>
<dbReference type="OrthoDB" id="271433at2759"/>
<dbReference type="eggNOG" id="KOG4281">
    <property type="taxonomic scope" value="Eukaryota"/>
</dbReference>
<dbReference type="PANTHER" id="PTHR22966">
    <property type="entry name" value="2-AMINOETHANETHIOL DIOXYGENASE"/>
    <property type="match status" value="1"/>
</dbReference>
<reference evidence="4" key="2">
    <citation type="submission" date="2015-06" db="UniProtKB">
        <authorList>
            <consortium name="EnsemblMetazoa"/>
        </authorList>
    </citation>
    <scope>IDENTIFICATION</scope>
</reference>
<dbReference type="OMA" id="RCIWGKL"/>
<dbReference type="GO" id="GO:0046872">
    <property type="term" value="F:metal ion binding"/>
    <property type="evidence" value="ECO:0007669"/>
    <property type="project" value="UniProtKB-KW"/>
</dbReference>
<dbReference type="GO" id="GO:0005739">
    <property type="term" value="C:mitochondrion"/>
    <property type="evidence" value="ECO:0007669"/>
    <property type="project" value="TreeGrafter"/>
</dbReference>
<dbReference type="Proteomes" id="UP000015104">
    <property type="component" value="Unassembled WGS sequence"/>
</dbReference>
<dbReference type="Pfam" id="PF07847">
    <property type="entry name" value="PCO_ADO"/>
    <property type="match status" value="1"/>
</dbReference>
<protein>
    <recommendedName>
        <fullName evidence="6">2-aminoethanethiol dioxygenase</fullName>
    </recommendedName>
</protein>
<dbReference type="CDD" id="cd20289">
    <property type="entry name" value="cupin_ADO"/>
    <property type="match status" value="1"/>
</dbReference>
<dbReference type="HOGENOM" id="CLU_061320_2_1_1"/>
<evidence type="ECO:0000256" key="2">
    <source>
        <dbReference type="ARBA" id="ARBA00023002"/>
    </source>
</evidence>
<dbReference type="Gene3D" id="2.60.120.10">
    <property type="entry name" value="Jelly Rolls"/>
    <property type="match status" value="1"/>
</dbReference>
<dbReference type="EMBL" id="CAEY01000677">
    <property type="status" value="NOT_ANNOTATED_CDS"/>
    <property type="molecule type" value="Genomic_DNA"/>
</dbReference>
<gene>
    <name evidence="4" type="primary">107368105</name>
</gene>
<name>T1KXA8_TETUR</name>
<dbReference type="InterPro" id="IPR014710">
    <property type="entry name" value="RmlC-like_jellyroll"/>
</dbReference>
<dbReference type="InterPro" id="IPR011051">
    <property type="entry name" value="RmlC_Cupin_sf"/>
</dbReference>
<keyword evidence="3" id="KW-0408">Iron</keyword>